<proteinExistence type="predicted"/>
<feature type="region of interest" description="Disordered" evidence="5">
    <location>
        <begin position="245"/>
        <end position="281"/>
    </location>
</feature>
<reference evidence="7 8" key="1">
    <citation type="submission" date="2014-12" db="EMBL/GenBank/DDBJ databases">
        <title>Frankia sp. BMG5.1 draft genome.</title>
        <authorList>
            <person name="Gtari M."/>
            <person name="Ghodhbane-Gtari F."/>
            <person name="Nouioui I."/>
            <person name="Ktari A."/>
            <person name="Hezbri K."/>
            <person name="Mimouni W."/>
            <person name="Sbissi I."/>
            <person name="Ayari A."/>
            <person name="Yamanaka T."/>
            <person name="Normand P."/>
            <person name="Tisa L.S."/>
            <person name="Boudabous A."/>
        </authorList>
    </citation>
    <scope>NUCLEOTIDE SEQUENCE [LARGE SCALE GENOMIC DNA]</scope>
    <source>
        <strain evidence="7 8">BMG5.1</strain>
    </source>
</reference>
<dbReference type="Pfam" id="PF00440">
    <property type="entry name" value="TetR_N"/>
    <property type="match status" value="1"/>
</dbReference>
<dbReference type="SUPFAM" id="SSF48498">
    <property type="entry name" value="Tetracyclin repressor-like, C-terminal domain"/>
    <property type="match status" value="1"/>
</dbReference>
<accession>A0ABR5F0Z2</accession>
<dbReference type="PANTHER" id="PTHR30055">
    <property type="entry name" value="HTH-TYPE TRANSCRIPTIONAL REGULATOR RUTR"/>
    <property type="match status" value="1"/>
</dbReference>
<evidence type="ECO:0000256" key="5">
    <source>
        <dbReference type="SAM" id="MobiDB-lite"/>
    </source>
</evidence>
<evidence type="ECO:0000259" key="6">
    <source>
        <dbReference type="PROSITE" id="PS50977"/>
    </source>
</evidence>
<feature type="DNA-binding region" description="H-T-H motif" evidence="4">
    <location>
        <begin position="33"/>
        <end position="52"/>
    </location>
</feature>
<keyword evidence="3" id="KW-0804">Transcription</keyword>
<feature type="compositionally biased region" description="Low complexity" evidence="5">
    <location>
        <begin position="252"/>
        <end position="275"/>
    </location>
</feature>
<evidence type="ECO:0000256" key="4">
    <source>
        <dbReference type="PROSITE-ProRule" id="PRU00335"/>
    </source>
</evidence>
<evidence type="ECO:0000256" key="3">
    <source>
        <dbReference type="ARBA" id="ARBA00023163"/>
    </source>
</evidence>
<dbReference type="PANTHER" id="PTHR30055:SF243">
    <property type="entry name" value="HTH-TYPE TRANSCRIPTIONAL REGULATOR RV1816"/>
    <property type="match status" value="1"/>
</dbReference>
<keyword evidence="2 4" id="KW-0238">DNA-binding</keyword>
<gene>
    <name evidence="7" type="ORF">FrCorBMG51_18745</name>
</gene>
<dbReference type="Pfam" id="PF13305">
    <property type="entry name" value="TetR_C_33"/>
    <property type="match status" value="1"/>
</dbReference>
<name>A0ABR5F0Z2_9ACTN</name>
<comment type="caution">
    <text evidence="7">The sequence shown here is derived from an EMBL/GenBank/DDBJ whole genome shotgun (WGS) entry which is preliminary data.</text>
</comment>
<evidence type="ECO:0000313" key="8">
    <source>
        <dbReference type="Proteomes" id="UP000035425"/>
    </source>
</evidence>
<keyword evidence="8" id="KW-1185">Reference proteome</keyword>
<dbReference type="Gene3D" id="1.10.357.10">
    <property type="entry name" value="Tetracycline Repressor, domain 2"/>
    <property type="match status" value="1"/>
</dbReference>
<evidence type="ECO:0000256" key="2">
    <source>
        <dbReference type="ARBA" id="ARBA00023125"/>
    </source>
</evidence>
<dbReference type="EMBL" id="JWIO01000035">
    <property type="protein sequence ID" value="KLL10348.1"/>
    <property type="molecule type" value="Genomic_DNA"/>
</dbReference>
<dbReference type="InterPro" id="IPR036271">
    <property type="entry name" value="Tet_transcr_reg_TetR-rel_C_sf"/>
</dbReference>
<dbReference type="InterPro" id="IPR001647">
    <property type="entry name" value="HTH_TetR"/>
</dbReference>
<feature type="domain" description="HTH tetR-type" evidence="6">
    <location>
        <begin position="10"/>
        <end position="70"/>
    </location>
</feature>
<dbReference type="SUPFAM" id="SSF46689">
    <property type="entry name" value="Homeodomain-like"/>
    <property type="match status" value="1"/>
</dbReference>
<keyword evidence="1" id="KW-0805">Transcription regulation</keyword>
<organism evidence="7 8">
    <name type="scientific">Protofrankia coriariae</name>
    <dbReference type="NCBI Taxonomy" id="1562887"/>
    <lineage>
        <taxon>Bacteria</taxon>
        <taxon>Bacillati</taxon>
        <taxon>Actinomycetota</taxon>
        <taxon>Actinomycetes</taxon>
        <taxon>Frankiales</taxon>
        <taxon>Frankiaceae</taxon>
        <taxon>Protofrankia</taxon>
    </lineage>
</organism>
<sequence>MLRRRDRLRAETVREIKAIALRHMADGGAAALSLRAIAREMGMTAGALYSYYDTRDDMITALVTDIYTSVARRLEAVRAAAPADDPGAALVAVAMAYREWAVTNPQEYQLLYGSPIPGYRFPTEGDASSAEQQACGVLLRLVETAWPGLRERMSAPGADLDGTGAGTDDYDWSDFTPPFAALARAAVPGLPPAAVALSLRIWGRLHGLLALEINGHLRPHVADPATLYRAEVRELAAWLGGSGTAGAGTAGPGTADAGTAGARAASSARMAAMTGPGSSAR</sequence>
<dbReference type="InterPro" id="IPR009057">
    <property type="entry name" value="Homeodomain-like_sf"/>
</dbReference>
<dbReference type="PROSITE" id="PS50977">
    <property type="entry name" value="HTH_TETR_2"/>
    <property type="match status" value="1"/>
</dbReference>
<dbReference type="InterPro" id="IPR050109">
    <property type="entry name" value="HTH-type_TetR-like_transc_reg"/>
</dbReference>
<protein>
    <submittedName>
        <fullName evidence="7">TetR family transcriptional regulator</fullName>
    </submittedName>
</protein>
<evidence type="ECO:0000313" key="7">
    <source>
        <dbReference type="EMBL" id="KLL10348.1"/>
    </source>
</evidence>
<dbReference type="InterPro" id="IPR025996">
    <property type="entry name" value="MT1864/Rv1816-like_C"/>
</dbReference>
<evidence type="ECO:0000256" key="1">
    <source>
        <dbReference type="ARBA" id="ARBA00023015"/>
    </source>
</evidence>
<dbReference type="Proteomes" id="UP000035425">
    <property type="component" value="Unassembled WGS sequence"/>
</dbReference>